<feature type="compositionally biased region" description="Basic and acidic residues" evidence="6">
    <location>
        <begin position="411"/>
        <end position="420"/>
    </location>
</feature>
<dbReference type="SUPFAM" id="SSF51905">
    <property type="entry name" value="FAD/NAD(P)-binding domain"/>
    <property type="match status" value="1"/>
</dbReference>
<dbReference type="PRINTS" id="PR00420">
    <property type="entry name" value="RNGMNOXGNASE"/>
</dbReference>
<dbReference type="PANTHER" id="PTHR47178:SF2">
    <property type="entry name" value="FAD-BINDING DOMAIN-CONTAINING PROTEIN"/>
    <property type="match status" value="1"/>
</dbReference>
<keyword evidence="2" id="KW-0285">Flavoprotein</keyword>
<accession>A0ABR3SQF9</accession>
<organism evidence="9 10">
    <name type="scientific">Neofusicoccum ribis</name>
    <dbReference type="NCBI Taxonomy" id="45134"/>
    <lineage>
        <taxon>Eukaryota</taxon>
        <taxon>Fungi</taxon>
        <taxon>Dikarya</taxon>
        <taxon>Ascomycota</taxon>
        <taxon>Pezizomycotina</taxon>
        <taxon>Dothideomycetes</taxon>
        <taxon>Dothideomycetes incertae sedis</taxon>
        <taxon>Botryosphaeriales</taxon>
        <taxon>Botryosphaeriaceae</taxon>
        <taxon>Neofusicoccum</taxon>
    </lineage>
</organism>
<feature type="domain" description="FAD-binding" evidence="8">
    <location>
        <begin position="139"/>
        <end position="313"/>
    </location>
</feature>
<feature type="region of interest" description="Disordered" evidence="6">
    <location>
        <begin position="398"/>
        <end position="420"/>
    </location>
</feature>
<dbReference type="Pfam" id="PF01266">
    <property type="entry name" value="DAO"/>
    <property type="match status" value="1"/>
</dbReference>
<evidence type="ECO:0000256" key="6">
    <source>
        <dbReference type="SAM" id="MobiDB-lite"/>
    </source>
</evidence>
<evidence type="ECO:0000256" key="2">
    <source>
        <dbReference type="ARBA" id="ARBA00022630"/>
    </source>
</evidence>
<evidence type="ECO:0000259" key="8">
    <source>
        <dbReference type="Pfam" id="PF01494"/>
    </source>
</evidence>
<sequence>MNVAHPPHVLVIGAGITGLLIAQGLKKNGIQCTVFEAEPSASHYRPREWGMSIQWGLPLLRECLPDELYDRLYTAAVDPYFEPPDPGVLPTLNGATGELLKNVPLLRMYRVSRRKFRLFCTEGIQVEYGKLLKDISYETENTVTATFEDGSTAVGTLLVGTDGAQSVVRTHIFGAERARASTVPISAVNLHVKYNDAEKSKFVRQCHPIMTMGIHPDGYWLWISIQEVPDPDDPATWTFQLQTTWKRREGEEVASLENLKKKAETFGEPFRSANLWIPEGTKIYENRISYWEPIPWDNKNGRIVLAGDAAHPMTFRKFQDSECINWYCSSDPGMPERGQGMNHGIADASKLTKCLKAAATGAATWQSAVDEYQAEMIDRAGDEVRTSFENTEMLHDWSRMQDSPIMQRGGNPREKAQASK</sequence>
<keyword evidence="4" id="KW-0560">Oxidoreductase</keyword>
<keyword evidence="5" id="KW-0503">Monooxygenase</keyword>
<evidence type="ECO:0000313" key="9">
    <source>
        <dbReference type="EMBL" id="KAL1627164.1"/>
    </source>
</evidence>
<dbReference type="Proteomes" id="UP001521116">
    <property type="component" value="Unassembled WGS sequence"/>
</dbReference>
<proteinExistence type="predicted"/>
<evidence type="ECO:0000259" key="7">
    <source>
        <dbReference type="Pfam" id="PF01266"/>
    </source>
</evidence>
<dbReference type="EMBL" id="JAJVDC020000075">
    <property type="protein sequence ID" value="KAL1627164.1"/>
    <property type="molecule type" value="Genomic_DNA"/>
</dbReference>
<evidence type="ECO:0000256" key="5">
    <source>
        <dbReference type="ARBA" id="ARBA00023033"/>
    </source>
</evidence>
<dbReference type="PANTHER" id="PTHR47178">
    <property type="entry name" value="MONOOXYGENASE, FAD-BINDING"/>
    <property type="match status" value="1"/>
</dbReference>
<evidence type="ECO:0000256" key="1">
    <source>
        <dbReference type="ARBA" id="ARBA00001974"/>
    </source>
</evidence>
<dbReference type="InterPro" id="IPR006076">
    <property type="entry name" value="FAD-dep_OxRdtase"/>
</dbReference>
<evidence type="ECO:0000256" key="3">
    <source>
        <dbReference type="ARBA" id="ARBA00022827"/>
    </source>
</evidence>
<dbReference type="Gene3D" id="3.50.50.60">
    <property type="entry name" value="FAD/NAD(P)-binding domain"/>
    <property type="match status" value="1"/>
</dbReference>
<evidence type="ECO:0000256" key="4">
    <source>
        <dbReference type="ARBA" id="ARBA00023002"/>
    </source>
</evidence>
<protein>
    <recommendedName>
        <fullName evidence="11">FAD-binding domain-containing protein</fullName>
    </recommendedName>
</protein>
<comment type="caution">
    <text evidence="9">The sequence shown here is derived from an EMBL/GenBank/DDBJ whole genome shotgun (WGS) entry which is preliminary data.</text>
</comment>
<name>A0ABR3SQF9_9PEZI</name>
<feature type="domain" description="FAD dependent oxidoreductase" evidence="7">
    <location>
        <begin position="9"/>
        <end position="128"/>
    </location>
</feature>
<dbReference type="InterPro" id="IPR002938">
    <property type="entry name" value="FAD-bd"/>
</dbReference>
<dbReference type="Pfam" id="PF01494">
    <property type="entry name" value="FAD_binding_3"/>
    <property type="match status" value="1"/>
</dbReference>
<comment type="cofactor">
    <cofactor evidence="1">
        <name>FAD</name>
        <dbReference type="ChEBI" id="CHEBI:57692"/>
    </cofactor>
</comment>
<evidence type="ECO:0000313" key="10">
    <source>
        <dbReference type="Proteomes" id="UP001521116"/>
    </source>
</evidence>
<keyword evidence="3" id="KW-0274">FAD</keyword>
<reference evidence="9 10" key="1">
    <citation type="submission" date="2024-02" db="EMBL/GenBank/DDBJ databases">
        <title>De novo assembly and annotation of 12 fungi associated with fruit tree decline syndrome in Ontario, Canada.</title>
        <authorList>
            <person name="Sulman M."/>
            <person name="Ellouze W."/>
            <person name="Ilyukhin E."/>
        </authorList>
    </citation>
    <scope>NUCLEOTIDE SEQUENCE [LARGE SCALE GENOMIC DNA]</scope>
    <source>
        <strain evidence="9 10">M1-105</strain>
    </source>
</reference>
<evidence type="ECO:0008006" key="11">
    <source>
        <dbReference type="Google" id="ProtNLM"/>
    </source>
</evidence>
<dbReference type="InterPro" id="IPR036188">
    <property type="entry name" value="FAD/NAD-bd_sf"/>
</dbReference>
<keyword evidence="10" id="KW-1185">Reference proteome</keyword>
<gene>
    <name evidence="9" type="ORF">SLS56_006502</name>
</gene>